<dbReference type="RefSeq" id="WP_284333147.1">
    <property type="nucleotide sequence ID" value="NZ_BSOA01000040.1"/>
</dbReference>
<dbReference type="SFLD" id="SFLDG01150">
    <property type="entry name" value="Main.1:_Beta-like"/>
    <property type="match status" value="1"/>
</dbReference>
<evidence type="ECO:0000313" key="4">
    <source>
        <dbReference type="Proteomes" id="UP001156627"/>
    </source>
</evidence>
<accession>A0ABQ5XGQ3</accession>
<dbReference type="InterPro" id="IPR010987">
    <property type="entry name" value="Glutathione-S-Trfase_C-like"/>
</dbReference>
<dbReference type="CDD" id="cd03057">
    <property type="entry name" value="GST_N_Beta"/>
    <property type="match status" value="1"/>
</dbReference>
<feature type="domain" description="GST N-terminal" evidence="1">
    <location>
        <begin position="1"/>
        <end position="80"/>
    </location>
</feature>
<comment type="caution">
    <text evidence="3">The sequence shown here is derived from an EMBL/GenBank/DDBJ whole genome shotgun (WGS) entry which is preliminary data.</text>
</comment>
<evidence type="ECO:0000259" key="1">
    <source>
        <dbReference type="PROSITE" id="PS50404"/>
    </source>
</evidence>
<dbReference type="Gene3D" id="3.40.30.10">
    <property type="entry name" value="Glutaredoxin"/>
    <property type="match status" value="1"/>
</dbReference>
<dbReference type="SUPFAM" id="SSF52833">
    <property type="entry name" value="Thioredoxin-like"/>
    <property type="match status" value="1"/>
</dbReference>
<dbReference type="SUPFAM" id="SSF47616">
    <property type="entry name" value="GST C-terminal domain-like"/>
    <property type="match status" value="1"/>
</dbReference>
<dbReference type="PROSITE" id="PS50405">
    <property type="entry name" value="GST_CTER"/>
    <property type="match status" value="1"/>
</dbReference>
<dbReference type="Gene3D" id="1.20.1050.10">
    <property type="match status" value="1"/>
</dbReference>
<dbReference type="PANTHER" id="PTHR44051">
    <property type="entry name" value="GLUTATHIONE S-TRANSFERASE-RELATED"/>
    <property type="match status" value="1"/>
</dbReference>
<dbReference type="EMBL" id="BSOA01000040">
    <property type="protein sequence ID" value="GLQ89713.1"/>
    <property type="molecule type" value="Genomic_DNA"/>
</dbReference>
<keyword evidence="4" id="KW-1185">Reference proteome</keyword>
<protein>
    <submittedName>
        <fullName evidence="3">Glutathione S-transferase</fullName>
    </submittedName>
</protein>
<dbReference type="Pfam" id="PF13417">
    <property type="entry name" value="GST_N_3"/>
    <property type="match status" value="1"/>
</dbReference>
<dbReference type="PROSITE" id="PS50404">
    <property type="entry name" value="GST_NTER"/>
    <property type="match status" value="1"/>
</dbReference>
<gene>
    <name evidence="3" type="primary">gst</name>
    <name evidence="3" type="ORF">GCM10007898_32880</name>
</gene>
<dbReference type="SFLD" id="SFLDS00019">
    <property type="entry name" value="Glutathione_Transferase_(cytos"/>
    <property type="match status" value="1"/>
</dbReference>
<sequence>MYTLYYSPATASMVVHLALLEIGVPYQLKLVDIEKQEQFDDEYLKLNPGGKVPTLIIDGRAVYESGALLIILAERHPEAKLIPPSGTPEREQWLQWTVFLSNALMSTYRFWFYPQELGHQESPPEIRTAIQHKIEGLWERIEAHLSAHGPYLLGKEFSGVDLLLTMLMRWSRNMPRPATEWPALKRQADMVRARPSWKKLYELESLKEW</sequence>
<dbReference type="InterPro" id="IPR036249">
    <property type="entry name" value="Thioredoxin-like_sf"/>
</dbReference>
<dbReference type="SFLD" id="SFLDG00358">
    <property type="entry name" value="Main_(cytGST)"/>
    <property type="match status" value="1"/>
</dbReference>
<dbReference type="PANTHER" id="PTHR44051:SF21">
    <property type="entry name" value="GLUTATHIONE S-TRANSFERASE FAMILY PROTEIN"/>
    <property type="match status" value="1"/>
</dbReference>
<dbReference type="InterPro" id="IPR036282">
    <property type="entry name" value="Glutathione-S-Trfase_C_sf"/>
</dbReference>
<dbReference type="Proteomes" id="UP001156627">
    <property type="component" value="Unassembled WGS sequence"/>
</dbReference>
<evidence type="ECO:0000259" key="2">
    <source>
        <dbReference type="PROSITE" id="PS50405"/>
    </source>
</evidence>
<dbReference type="InterPro" id="IPR040079">
    <property type="entry name" value="Glutathione_S-Trfase"/>
</dbReference>
<proteinExistence type="predicted"/>
<reference evidence="4" key="1">
    <citation type="journal article" date="2019" name="Int. J. Syst. Evol. Microbiol.">
        <title>The Global Catalogue of Microorganisms (GCM) 10K type strain sequencing project: providing services to taxonomists for standard genome sequencing and annotation.</title>
        <authorList>
            <consortium name="The Broad Institute Genomics Platform"/>
            <consortium name="The Broad Institute Genome Sequencing Center for Infectious Disease"/>
            <person name="Wu L."/>
            <person name="Ma J."/>
        </authorList>
    </citation>
    <scope>NUCLEOTIDE SEQUENCE [LARGE SCALE GENOMIC DNA]</scope>
    <source>
        <strain evidence="4">NBRC 111981</strain>
    </source>
</reference>
<name>A0ABQ5XGQ3_9GAMM</name>
<evidence type="ECO:0000313" key="3">
    <source>
        <dbReference type="EMBL" id="GLQ89713.1"/>
    </source>
</evidence>
<organism evidence="3 4">
    <name type="scientific">Dyella flagellata</name>
    <dbReference type="NCBI Taxonomy" id="1867833"/>
    <lineage>
        <taxon>Bacteria</taxon>
        <taxon>Pseudomonadati</taxon>
        <taxon>Pseudomonadota</taxon>
        <taxon>Gammaproteobacteria</taxon>
        <taxon>Lysobacterales</taxon>
        <taxon>Rhodanobacteraceae</taxon>
        <taxon>Dyella</taxon>
    </lineage>
</organism>
<dbReference type="InterPro" id="IPR004045">
    <property type="entry name" value="Glutathione_S-Trfase_N"/>
</dbReference>
<dbReference type="CDD" id="cd03188">
    <property type="entry name" value="GST_C_Beta"/>
    <property type="match status" value="1"/>
</dbReference>
<feature type="domain" description="GST C-terminal" evidence="2">
    <location>
        <begin position="86"/>
        <end position="209"/>
    </location>
</feature>